<dbReference type="Gene3D" id="3.30.1380.10">
    <property type="match status" value="1"/>
</dbReference>
<dbReference type="SUPFAM" id="SSF55166">
    <property type="entry name" value="Hedgehog/DD-peptidase"/>
    <property type="match status" value="1"/>
</dbReference>
<accession>A0AB73MMM5</accession>
<dbReference type="AlphaFoldDB" id="A0AB73MMM5"/>
<evidence type="ECO:0000313" key="3">
    <source>
        <dbReference type="EMBL" id="ONF93135.1"/>
    </source>
</evidence>
<proteinExistence type="predicted"/>
<protein>
    <submittedName>
        <fullName evidence="3">Peptidase M15</fullName>
    </submittedName>
</protein>
<sequence>MAVINSLENVDSRLVSFFQDLKRTLPGVYVFESRRSWARQAKLYAACKAGTGSCPAAASGSSAHQFGKALDINGFSAVENRKSIESVLVRHPDIEWGVDWKQSDPPHFQIRNWRKGLGPSFSEIIIDGGYWVWIVIAIILIYVLGR</sequence>
<evidence type="ECO:0000313" key="4">
    <source>
        <dbReference type="Proteomes" id="UP000189337"/>
    </source>
</evidence>
<keyword evidence="1" id="KW-0812">Transmembrane</keyword>
<comment type="caution">
    <text evidence="3">The sequence shown here is derived from an EMBL/GenBank/DDBJ whole genome shotgun (WGS) entry which is preliminary data.</text>
</comment>
<reference evidence="3 4" key="1">
    <citation type="submission" date="2017-01" db="EMBL/GenBank/DDBJ databases">
        <title>Comparative genomic analysis of Brazilian Leptospira santarosai.</title>
        <authorList>
            <person name="Moreno L.Z."/>
            <person name="Miraglia F."/>
            <person name="Kremer F.S."/>
            <person name="Eslabao M.R."/>
            <person name="Lilenbaum W."/>
            <person name="Dellagostin O.A."/>
            <person name="Moreno A.M."/>
        </authorList>
    </citation>
    <scope>NUCLEOTIDE SEQUENCE [LARGE SCALE GENOMIC DNA]</scope>
    <source>
        <strain evidence="3 4">M52/8-19</strain>
    </source>
</reference>
<dbReference type="RefSeq" id="WP_046944849.1">
    <property type="nucleotide sequence ID" value="NZ_CP028371.1"/>
</dbReference>
<feature type="transmembrane region" description="Helical" evidence="1">
    <location>
        <begin position="124"/>
        <end position="144"/>
    </location>
</feature>
<dbReference type="GO" id="GO:0008233">
    <property type="term" value="F:peptidase activity"/>
    <property type="evidence" value="ECO:0007669"/>
    <property type="project" value="InterPro"/>
</dbReference>
<keyword evidence="1" id="KW-0472">Membrane</keyword>
<evidence type="ECO:0000259" key="2">
    <source>
        <dbReference type="Pfam" id="PF13539"/>
    </source>
</evidence>
<name>A0AB73MMM5_9LEPT</name>
<gene>
    <name evidence="3" type="ORF">BWD14_10040</name>
</gene>
<dbReference type="InterPro" id="IPR039561">
    <property type="entry name" value="Peptidase_M15C"/>
</dbReference>
<dbReference type="Proteomes" id="UP000189337">
    <property type="component" value="Unassembled WGS sequence"/>
</dbReference>
<dbReference type="Pfam" id="PF13539">
    <property type="entry name" value="Peptidase_M15_4"/>
    <property type="match status" value="1"/>
</dbReference>
<dbReference type="InterPro" id="IPR009045">
    <property type="entry name" value="Zn_M74/Hedgehog-like"/>
</dbReference>
<organism evidence="3 4">
    <name type="scientific">Leptospira santarosai</name>
    <dbReference type="NCBI Taxonomy" id="28183"/>
    <lineage>
        <taxon>Bacteria</taxon>
        <taxon>Pseudomonadati</taxon>
        <taxon>Spirochaetota</taxon>
        <taxon>Spirochaetia</taxon>
        <taxon>Leptospirales</taxon>
        <taxon>Leptospiraceae</taxon>
        <taxon>Leptospira</taxon>
    </lineage>
</organism>
<dbReference type="EMBL" id="MTSU01000007">
    <property type="protein sequence ID" value="ONF93135.1"/>
    <property type="molecule type" value="Genomic_DNA"/>
</dbReference>
<feature type="domain" description="Peptidase M15C" evidence="2">
    <location>
        <begin position="59"/>
        <end position="110"/>
    </location>
</feature>
<keyword evidence="1" id="KW-1133">Transmembrane helix</keyword>
<evidence type="ECO:0000256" key="1">
    <source>
        <dbReference type="SAM" id="Phobius"/>
    </source>
</evidence>